<evidence type="ECO:0000259" key="8">
    <source>
        <dbReference type="PROSITE" id="PS51462"/>
    </source>
</evidence>
<accession>V9HE29</accession>
<dbReference type="PANTHER" id="PTHR11839:SF18">
    <property type="entry name" value="NUDIX HYDROLASE DOMAIN-CONTAINING PROTEIN"/>
    <property type="match status" value="1"/>
</dbReference>
<keyword evidence="10" id="KW-1185">Reference proteome</keyword>
<dbReference type="HOGENOM" id="CLU_062658_5_1_4"/>
<dbReference type="Proteomes" id="UP000017813">
    <property type="component" value="Unassembled WGS sequence"/>
</dbReference>
<dbReference type="FunFam" id="3.90.79.10:FF:000024">
    <property type="entry name" value="ADP-ribose pyrophosphatase"/>
    <property type="match status" value="1"/>
</dbReference>
<dbReference type="CDD" id="cd03424">
    <property type="entry name" value="NUDIX_ADPRase_Nudt5_UGPPase_Nudt14"/>
    <property type="match status" value="1"/>
</dbReference>
<dbReference type="Pfam" id="PF00293">
    <property type="entry name" value="NUDIX"/>
    <property type="match status" value="1"/>
</dbReference>
<dbReference type="GO" id="GO:0006753">
    <property type="term" value="P:nucleoside phosphate metabolic process"/>
    <property type="evidence" value="ECO:0007669"/>
    <property type="project" value="TreeGrafter"/>
</dbReference>
<evidence type="ECO:0000256" key="2">
    <source>
        <dbReference type="ARBA" id="ARBA00001946"/>
    </source>
</evidence>
<dbReference type="EMBL" id="ADCY02000006">
    <property type="protein sequence ID" value="EFG31943.2"/>
    <property type="molecule type" value="Genomic_DNA"/>
</dbReference>
<proteinExistence type="inferred from homology"/>
<sequence length="179" mass="19802">MMQLEETQIASRTLLEGGFLNIYQDTVRLPNGGESSRVVVRHSGATCVLAVTDDDQVVLVRQWRYATGGALLEVPAGKLDVGEDPAQCALRELAEETPYCAEQVEFVMKFYTAPGFCDEVIHLYRAVNIRAESTLSPDQDEFVETVLMGRAEVQAAIKNGEICDGKTLIALQYWLSEKV</sequence>
<organism evidence="9 10">
    <name type="scientific">Simonsiella muelleri ATCC 29453</name>
    <dbReference type="NCBI Taxonomy" id="641147"/>
    <lineage>
        <taxon>Bacteria</taxon>
        <taxon>Pseudomonadati</taxon>
        <taxon>Pseudomonadota</taxon>
        <taxon>Betaproteobacteria</taxon>
        <taxon>Neisseriales</taxon>
        <taxon>Neisseriaceae</taxon>
        <taxon>Simonsiella</taxon>
    </lineage>
</organism>
<evidence type="ECO:0000256" key="6">
    <source>
        <dbReference type="ARBA" id="ARBA00032162"/>
    </source>
</evidence>
<comment type="catalytic activity">
    <reaction evidence="1">
        <text>GDP-alpha-D-mannose + H2O = alpha-D-mannose 1-phosphate + GMP + 2 H(+)</text>
        <dbReference type="Rhea" id="RHEA:27978"/>
        <dbReference type="ChEBI" id="CHEBI:15377"/>
        <dbReference type="ChEBI" id="CHEBI:15378"/>
        <dbReference type="ChEBI" id="CHEBI:57527"/>
        <dbReference type="ChEBI" id="CHEBI:58115"/>
        <dbReference type="ChEBI" id="CHEBI:58409"/>
    </reaction>
</comment>
<dbReference type="Gene3D" id="3.90.79.10">
    <property type="entry name" value="Nucleoside Triphosphate Pyrophosphohydrolase"/>
    <property type="match status" value="1"/>
</dbReference>
<comment type="cofactor">
    <cofactor evidence="2">
        <name>Mg(2+)</name>
        <dbReference type="ChEBI" id="CHEBI:18420"/>
    </cofactor>
</comment>
<keyword evidence="5" id="KW-0378">Hydrolase</keyword>
<dbReference type="PANTHER" id="PTHR11839">
    <property type="entry name" value="UDP/ADP-SUGAR PYROPHOSPHATASE"/>
    <property type="match status" value="1"/>
</dbReference>
<dbReference type="InterPro" id="IPR015797">
    <property type="entry name" value="NUDIX_hydrolase-like_dom_sf"/>
</dbReference>
<evidence type="ECO:0000313" key="9">
    <source>
        <dbReference type="EMBL" id="EFG31943.2"/>
    </source>
</evidence>
<dbReference type="STRING" id="641147.HMPREF9021_00346"/>
<reference evidence="9 10" key="2">
    <citation type="submission" date="2011-10" db="EMBL/GenBank/DDBJ databases">
        <title>The Genome Sequence of Simonsiella muelleri ATCC 29453.</title>
        <authorList>
            <consortium name="The Broad Institute Genome Sequencing Platform"/>
            <consortium name="The Broad Institute Genome Sequencing Center for Infectious Disease"/>
            <person name="Earl A."/>
            <person name="Ward D."/>
            <person name="Feldgarden M."/>
            <person name="Gevers D."/>
            <person name="Izard J."/>
            <person name="Baranova O.V."/>
            <person name="Blanton J.M."/>
            <person name="Tanner A.C."/>
            <person name="Dewhirst F."/>
            <person name="Young S.K."/>
            <person name="Zeng Q."/>
            <person name="Gargeya S."/>
            <person name="Fitzgerald M."/>
            <person name="Haas B."/>
            <person name="Abouelleil A."/>
            <person name="Alvarado L."/>
            <person name="Arachchi H.M."/>
            <person name="Berlin A."/>
            <person name="Brown A."/>
            <person name="Chapman S.B."/>
            <person name="Chen Z."/>
            <person name="Dunbar C."/>
            <person name="Freedman E."/>
            <person name="Gearin G."/>
            <person name="Goldberg J."/>
            <person name="Griggs A."/>
            <person name="Gujja S."/>
            <person name="Heiman D."/>
            <person name="Howarth C."/>
            <person name="Larson L."/>
            <person name="Lui A."/>
            <person name="MacDonald P.J.P."/>
            <person name="Montmayeur A."/>
            <person name="Murphy C."/>
            <person name="Neiman D."/>
            <person name="Pearson M."/>
            <person name="Priest M."/>
            <person name="Roberts A."/>
            <person name="Saif S."/>
            <person name="Shea T."/>
            <person name="Shenoy N."/>
            <person name="Sisk P."/>
            <person name="Stolte C."/>
            <person name="Sykes S."/>
            <person name="Wortman J."/>
            <person name="Nusbaum C."/>
            <person name="Birren B."/>
        </authorList>
    </citation>
    <scope>NUCLEOTIDE SEQUENCE [LARGE SCALE GENOMIC DNA]</scope>
    <source>
        <strain evidence="9 10">ATCC 29453</strain>
    </source>
</reference>
<evidence type="ECO:0000256" key="3">
    <source>
        <dbReference type="ARBA" id="ARBA00007275"/>
    </source>
</evidence>
<dbReference type="InterPro" id="IPR000086">
    <property type="entry name" value="NUDIX_hydrolase_dom"/>
</dbReference>
<evidence type="ECO:0000256" key="4">
    <source>
        <dbReference type="ARBA" id="ARBA00016377"/>
    </source>
</evidence>
<dbReference type="GO" id="GO:0019693">
    <property type="term" value="P:ribose phosphate metabolic process"/>
    <property type="evidence" value="ECO:0007669"/>
    <property type="project" value="TreeGrafter"/>
</dbReference>
<dbReference type="AlphaFoldDB" id="V9HE29"/>
<comment type="similarity">
    <text evidence="3">Belongs to the Nudix hydrolase family. NudK subfamily.</text>
</comment>
<dbReference type="SUPFAM" id="SSF55811">
    <property type="entry name" value="Nudix"/>
    <property type="match status" value="1"/>
</dbReference>
<dbReference type="PROSITE" id="PS51462">
    <property type="entry name" value="NUDIX"/>
    <property type="match status" value="1"/>
</dbReference>
<evidence type="ECO:0000256" key="1">
    <source>
        <dbReference type="ARBA" id="ARBA00000847"/>
    </source>
</evidence>
<comment type="caution">
    <text evidence="9">The sequence shown here is derived from an EMBL/GenBank/DDBJ whole genome shotgun (WGS) entry which is preliminary data.</text>
</comment>
<reference evidence="9 10" key="1">
    <citation type="submission" date="2010-03" db="EMBL/GenBank/DDBJ databases">
        <authorList>
            <consortium name="The Broad Institute Genome Sequencing Platform"/>
            <person name="Ward D."/>
            <person name="Earl A."/>
            <person name="Feldgarden M."/>
            <person name="Gevers D."/>
            <person name="Young S."/>
            <person name="Zeng Q."/>
            <person name="Koehrsen M."/>
            <person name="Alvarado L."/>
            <person name="Berlin A.M."/>
            <person name="Borenstein D."/>
            <person name="Chapman S.B."/>
            <person name="Chen Z."/>
            <person name="Engels R."/>
            <person name="Freedman E."/>
            <person name="Gellesch M."/>
            <person name="Goldberg J."/>
            <person name="Griggs A."/>
            <person name="Gujja S."/>
            <person name="Heilman E.R."/>
            <person name="Heiman D.I."/>
            <person name="Hepburn T.A."/>
            <person name="Howarth C."/>
            <person name="Jen D."/>
            <person name="Larson L."/>
            <person name="Mehta T."/>
            <person name="Park D."/>
            <person name="Pearson M."/>
            <person name="Richards J."/>
            <person name="Roberts A."/>
            <person name="Saif S."/>
            <person name="Shea T.D."/>
            <person name="Shenoy N."/>
            <person name="Sisk P."/>
            <person name="Stolte C."/>
            <person name="Sykes S.N."/>
            <person name="Walk T."/>
            <person name="White J."/>
            <person name="Yandava C."/>
            <person name="Izard J."/>
            <person name="Baranova O.V."/>
            <person name="Blanton J.M."/>
            <person name="Tanner A.C."/>
            <person name="Dewhirst F."/>
            <person name="Haas B."/>
            <person name="Nusbaum C."/>
            <person name="Birren B."/>
        </authorList>
    </citation>
    <scope>NUCLEOTIDE SEQUENCE [LARGE SCALE GENOMIC DNA]</scope>
    <source>
        <strain evidence="9 10">ATCC 29453</strain>
    </source>
</reference>
<feature type="domain" description="Nudix hydrolase" evidence="8">
    <location>
        <begin position="40"/>
        <end position="170"/>
    </location>
</feature>
<evidence type="ECO:0000256" key="7">
    <source>
        <dbReference type="ARBA" id="ARBA00032272"/>
    </source>
</evidence>
<evidence type="ECO:0000256" key="5">
    <source>
        <dbReference type="ARBA" id="ARBA00022801"/>
    </source>
</evidence>
<protein>
    <recommendedName>
        <fullName evidence="4">GDP-mannose pyrophosphatase</fullName>
    </recommendedName>
    <alternativeName>
        <fullName evidence="6">GDP-mannose hydrolase</fullName>
    </alternativeName>
    <alternativeName>
        <fullName evidence="7">GDPMK</fullName>
    </alternativeName>
</protein>
<dbReference type="GO" id="GO:0005829">
    <property type="term" value="C:cytosol"/>
    <property type="evidence" value="ECO:0007669"/>
    <property type="project" value="TreeGrafter"/>
</dbReference>
<dbReference type="eggNOG" id="COG0494">
    <property type="taxonomic scope" value="Bacteria"/>
</dbReference>
<dbReference type="GO" id="GO:0016787">
    <property type="term" value="F:hydrolase activity"/>
    <property type="evidence" value="ECO:0007669"/>
    <property type="project" value="UniProtKB-KW"/>
</dbReference>
<evidence type="ECO:0000313" key="10">
    <source>
        <dbReference type="Proteomes" id="UP000017813"/>
    </source>
</evidence>
<name>V9HE29_9NEIS</name>
<gene>
    <name evidence="9" type="ORF">HMPREF9021_00346</name>
</gene>